<feature type="binding site" evidence="10">
    <location>
        <begin position="11"/>
        <end position="16"/>
    </location>
    <ligand>
        <name>substrate</name>
    </ligand>
</feature>
<evidence type="ECO:0000313" key="15">
    <source>
        <dbReference type="Proteomes" id="UP000178461"/>
    </source>
</evidence>
<dbReference type="GO" id="GO:0052381">
    <property type="term" value="F:tRNA dimethylallyltransferase activity"/>
    <property type="evidence" value="ECO:0007669"/>
    <property type="project" value="UniProtKB-UniRule"/>
</dbReference>
<comment type="caution">
    <text evidence="10">Lacks conserved residue(s) required for the propagation of feature annotation.</text>
</comment>
<evidence type="ECO:0000256" key="3">
    <source>
        <dbReference type="ARBA" id="ARBA00005842"/>
    </source>
</evidence>
<dbReference type="EMBL" id="MFJW01000003">
    <property type="protein sequence ID" value="OGG30287.1"/>
    <property type="molecule type" value="Genomic_DNA"/>
</dbReference>
<evidence type="ECO:0000256" key="13">
    <source>
        <dbReference type="RuleBase" id="RU003785"/>
    </source>
</evidence>
<sequence length="265" mass="29930">MKPILIICGPTGTGKTKLALKLAKKFNGELINADSRQVYRGLDAITGKDRSEEIPIWLYDVVDTDQEFSVAHFVRLARSAINDIQKRGKLPIVVGGTGFYLRALTQSIDTISIPPNRILRKQLAVLPIEELQKRVGIHRLEKMNNSDRKNPRRLIRAIEVAGTTSPQTVTKYDALWIGLTMPLPALKKRITERIESRWNKALGEVGEDLPPILGAGPLLAFKHGEISKDEAILKWAVAEYQYAKRQLTWFRKQNGIAWYTISHDK</sequence>
<name>A0A1F6B148_9BACT</name>
<dbReference type="EC" id="2.5.1.75" evidence="10"/>
<dbReference type="Proteomes" id="UP000178461">
    <property type="component" value="Unassembled WGS sequence"/>
</dbReference>
<dbReference type="Pfam" id="PF01715">
    <property type="entry name" value="IPPT"/>
    <property type="match status" value="1"/>
</dbReference>
<dbReference type="Gene3D" id="3.40.50.300">
    <property type="entry name" value="P-loop containing nucleotide triphosphate hydrolases"/>
    <property type="match status" value="1"/>
</dbReference>
<organism evidence="14 15">
    <name type="scientific">Candidatus Gottesmanbacteria bacterium RIFCSPLOWO2_01_FULL_46_21</name>
    <dbReference type="NCBI Taxonomy" id="1798393"/>
    <lineage>
        <taxon>Bacteria</taxon>
        <taxon>Candidatus Gottesmaniibacteriota</taxon>
    </lineage>
</organism>
<keyword evidence="7 10" id="KW-0067">ATP-binding</keyword>
<comment type="catalytic activity">
    <reaction evidence="9 10 11">
        <text>adenosine(37) in tRNA + dimethylallyl diphosphate = N(6)-dimethylallyladenosine(37) in tRNA + diphosphate</text>
        <dbReference type="Rhea" id="RHEA:26482"/>
        <dbReference type="Rhea" id="RHEA-COMP:10162"/>
        <dbReference type="Rhea" id="RHEA-COMP:10375"/>
        <dbReference type="ChEBI" id="CHEBI:33019"/>
        <dbReference type="ChEBI" id="CHEBI:57623"/>
        <dbReference type="ChEBI" id="CHEBI:74411"/>
        <dbReference type="ChEBI" id="CHEBI:74415"/>
        <dbReference type="EC" id="2.5.1.75"/>
    </reaction>
</comment>
<keyword evidence="6 10" id="KW-0547">Nucleotide-binding</keyword>
<comment type="function">
    <text evidence="2 10 12">Catalyzes the transfer of a dimethylallyl group onto the adenine at position 37 in tRNAs that read codons beginning with uridine, leading to the formation of N6-(dimethylallyl)adenosine (i(6)A).</text>
</comment>
<dbReference type="HAMAP" id="MF_00185">
    <property type="entry name" value="IPP_trans"/>
    <property type="match status" value="1"/>
</dbReference>
<comment type="similarity">
    <text evidence="3 10 13">Belongs to the IPP transferase family.</text>
</comment>
<keyword evidence="4 10" id="KW-0808">Transferase</keyword>
<evidence type="ECO:0000313" key="14">
    <source>
        <dbReference type="EMBL" id="OGG30287.1"/>
    </source>
</evidence>
<feature type="site" description="Interaction with substrate tRNA" evidence="10">
    <location>
        <position position="97"/>
    </location>
</feature>
<dbReference type="InterPro" id="IPR039657">
    <property type="entry name" value="Dimethylallyltransferase"/>
</dbReference>
<comment type="caution">
    <text evidence="14">The sequence shown here is derived from an EMBL/GenBank/DDBJ whole genome shotgun (WGS) entry which is preliminary data.</text>
</comment>
<evidence type="ECO:0000256" key="9">
    <source>
        <dbReference type="ARBA" id="ARBA00049563"/>
    </source>
</evidence>
<keyword evidence="5 10" id="KW-0819">tRNA processing</keyword>
<gene>
    <name evidence="10" type="primary">miaA</name>
    <name evidence="14" type="ORF">A2971_00430</name>
</gene>
<dbReference type="InterPro" id="IPR018022">
    <property type="entry name" value="IPT"/>
</dbReference>
<evidence type="ECO:0000256" key="2">
    <source>
        <dbReference type="ARBA" id="ARBA00003213"/>
    </source>
</evidence>
<dbReference type="SUPFAM" id="SSF52540">
    <property type="entry name" value="P-loop containing nucleoside triphosphate hydrolases"/>
    <property type="match status" value="2"/>
</dbReference>
<evidence type="ECO:0000256" key="10">
    <source>
        <dbReference type="HAMAP-Rule" id="MF_00185"/>
    </source>
</evidence>
<proteinExistence type="inferred from homology"/>
<reference evidence="14 15" key="1">
    <citation type="journal article" date="2016" name="Nat. Commun.">
        <title>Thousands of microbial genomes shed light on interconnected biogeochemical processes in an aquifer system.</title>
        <authorList>
            <person name="Anantharaman K."/>
            <person name="Brown C.T."/>
            <person name="Hug L.A."/>
            <person name="Sharon I."/>
            <person name="Castelle C.J."/>
            <person name="Probst A.J."/>
            <person name="Thomas B.C."/>
            <person name="Singh A."/>
            <person name="Wilkins M.J."/>
            <person name="Karaoz U."/>
            <person name="Brodie E.L."/>
            <person name="Williams K.H."/>
            <person name="Hubbard S.S."/>
            <person name="Banfield J.F."/>
        </authorList>
    </citation>
    <scope>NUCLEOTIDE SEQUENCE [LARGE SCALE GENOMIC DNA]</scope>
</reference>
<protein>
    <recommendedName>
        <fullName evidence="10">tRNA dimethylallyltransferase</fullName>
        <ecNumber evidence="10">2.5.1.75</ecNumber>
    </recommendedName>
    <alternativeName>
        <fullName evidence="10">Dimethylallyl diphosphate:tRNA dimethylallyltransferase</fullName>
        <shortName evidence="10">DMAPP:tRNA dimethylallyltransferase</shortName>
        <shortName evidence="10">DMATase</shortName>
    </alternativeName>
    <alternativeName>
        <fullName evidence="10">Isopentenyl-diphosphate:tRNA isopentenyltransferase</fullName>
        <shortName evidence="10">IPP transferase</shortName>
        <shortName evidence="10">IPPT</shortName>
        <shortName evidence="10">IPTase</shortName>
    </alternativeName>
</protein>
<feature type="region of interest" description="Interaction with substrate tRNA" evidence="10">
    <location>
        <begin position="34"/>
        <end position="37"/>
    </location>
</feature>
<dbReference type="NCBIfam" id="TIGR00174">
    <property type="entry name" value="miaA"/>
    <property type="match status" value="1"/>
</dbReference>
<evidence type="ECO:0000256" key="5">
    <source>
        <dbReference type="ARBA" id="ARBA00022694"/>
    </source>
</evidence>
<accession>A0A1F6B148</accession>
<evidence type="ECO:0000256" key="7">
    <source>
        <dbReference type="ARBA" id="ARBA00022840"/>
    </source>
</evidence>
<comment type="cofactor">
    <cofactor evidence="1 10">
        <name>Mg(2+)</name>
        <dbReference type="ChEBI" id="CHEBI:18420"/>
    </cofactor>
</comment>
<dbReference type="AlphaFoldDB" id="A0A1F6B148"/>
<dbReference type="GO" id="GO:0006400">
    <property type="term" value="P:tRNA modification"/>
    <property type="evidence" value="ECO:0007669"/>
    <property type="project" value="TreeGrafter"/>
</dbReference>
<evidence type="ECO:0000256" key="4">
    <source>
        <dbReference type="ARBA" id="ARBA00022679"/>
    </source>
</evidence>
<dbReference type="PANTHER" id="PTHR11088:SF60">
    <property type="entry name" value="TRNA DIMETHYLALLYLTRANSFERASE"/>
    <property type="match status" value="1"/>
</dbReference>
<feature type="binding site" evidence="10">
    <location>
        <begin position="9"/>
        <end position="16"/>
    </location>
    <ligand>
        <name>ATP</name>
        <dbReference type="ChEBI" id="CHEBI:30616"/>
    </ligand>
</feature>
<evidence type="ECO:0000256" key="12">
    <source>
        <dbReference type="RuleBase" id="RU003784"/>
    </source>
</evidence>
<dbReference type="PANTHER" id="PTHR11088">
    <property type="entry name" value="TRNA DIMETHYLALLYLTRANSFERASE"/>
    <property type="match status" value="1"/>
</dbReference>
<evidence type="ECO:0000256" key="1">
    <source>
        <dbReference type="ARBA" id="ARBA00001946"/>
    </source>
</evidence>
<comment type="subunit">
    <text evidence="10">Monomer.</text>
</comment>
<dbReference type="GO" id="GO:0005524">
    <property type="term" value="F:ATP binding"/>
    <property type="evidence" value="ECO:0007669"/>
    <property type="project" value="UniProtKB-UniRule"/>
</dbReference>
<evidence type="ECO:0000256" key="6">
    <source>
        <dbReference type="ARBA" id="ARBA00022741"/>
    </source>
</evidence>
<evidence type="ECO:0000256" key="8">
    <source>
        <dbReference type="ARBA" id="ARBA00022842"/>
    </source>
</evidence>
<evidence type="ECO:0000256" key="11">
    <source>
        <dbReference type="RuleBase" id="RU003783"/>
    </source>
</evidence>
<keyword evidence="8 10" id="KW-0460">Magnesium</keyword>
<feature type="site" description="Interaction with substrate tRNA" evidence="10">
    <location>
        <position position="120"/>
    </location>
</feature>
<dbReference type="InterPro" id="IPR027417">
    <property type="entry name" value="P-loop_NTPase"/>
</dbReference>